<evidence type="ECO:0000313" key="10">
    <source>
        <dbReference type="Proteomes" id="UP000313849"/>
    </source>
</evidence>
<keyword evidence="3 7" id="KW-0547">Nucleotide-binding</keyword>
<evidence type="ECO:0000256" key="5">
    <source>
        <dbReference type="ARBA" id="ARBA00022840"/>
    </source>
</evidence>
<dbReference type="GO" id="GO:0004765">
    <property type="term" value="F:shikimate kinase activity"/>
    <property type="evidence" value="ECO:0007669"/>
    <property type="project" value="UniProtKB-UniRule"/>
</dbReference>
<dbReference type="OrthoDB" id="9800332at2"/>
<dbReference type="Pfam" id="PF01202">
    <property type="entry name" value="SKI"/>
    <property type="match status" value="2"/>
</dbReference>
<dbReference type="InterPro" id="IPR000623">
    <property type="entry name" value="Shikimate_kinase/TSH1"/>
</dbReference>
<comment type="pathway">
    <text evidence="7">Metabolic intermediate biosynthesis; chorismate biosynthesis; chorismate from D-erythrose 4-phosphate and phosphoenolpyruvate: step 5/7.</text>
</comment>
<dbReference type="InterPro" id="IPR027417">
    <property type="entry name" value="P-loop_NTPase"/>
</dbReference>
<feature type="binding site" evidence="7">
    <location>
        <begin position="12"/>
        <end position="17"/>
    </location>
    <ligand>
        <name>ATP</name>
        <dbReference type="ChEBI" id="CHEBI:30616"/>
    </ligand>
</feature>
<keyword evidence="5 7" id="KW-0067">ATP-binding</keyword>
<comment type="function">
    <text evidence="7">Catalyzes the specific phosphorylation of the 3-hydroxyl group of shikimic acid using ATP as a cosubstrate.</text>
</comment>
<dbReference type="RefSeq" id="WP_139986419.1">
    <property type="nucleotide sequence ID" value="NZ_VENP01000014.1"/>
</dbReference>
<dbReference type="GO" id="GO:0005524">
    <property type="term" value="F:ATP binding"/>
    <property type="evidence" value="ECO:0007669"/>
    <property type="project" value="UniProtKB-UniRule"/>
</dbReference>
<keyword evidence="2 7" id="KW-0808">Transferase</keyword>
<evidence type="ECO:0000256" key="7">
    <source>
        <dbReference type="HAMAP-Rule" id="MF_00109"/>
    </source>
</evidence>
<evidence type="ECO:0000256" key="3">
    <source>
        <dbReference type="ARBA" id="ARBA00022741"/>
    </source>
</evidence>
<dbReference type="EMBL" id="VENP01000014">
    <property type="protein sequence ID" value="TNU75881.1"/>
    <property type="molecule type" value="Genomic_DNA"/>
</dbReference>
<feature type="binding site" evidence="7">
    <location>
        <position position="175"/>
    </location>
    <ligand>
        <name>substrate</name>
    </ligand>
</feature>
<dbReference type="UniPathway" id="UPA00053">
    <property type="reaction ID" value="UER00088"/>
</dbReference>
<dbReference type="HAMAP" id="MF_00109">
    <property type="entry name" value="Shikimate_kinase"/>
    <property type="match status" value="1"/>
</dbReference>
<dbReference type="GO" id="GO:0005829">
    <property type="term" value="C:cytosol"/>
    <property type="evidence" value="ECO:0007669"/>
    <property type="project" value="TreeGrafter"/>
</dbReference>
<keyword evidence="10" id="KW-1185">Reference proteome</keyword>
<comment type="similarity">
    <text evidence="7">Belongs to the shikimate kinase family.</text>
</comment>
<keyword evidence="6 7" id="KW-0057">Aromatic amino acid biosynthesis</keyword>
<dbReference type="GO" id="GO:0009073">
    <property type="term" value="P:aromatic amino acid family biosynthetic process"/>
    <property type="evidence" value="ECO:0007669"/>
    <property type="project" value="UniProtKB-KW"/>
</dbReference>
<dbReference type="GO" id="GO:0000287">
    <property type="term" value="F:magnesium ion binding"/>
    <property type="evidence" value="ECO:0007669"/>
    <property type="project" value="UniProtKB-UniRule"/>
</dbReference>
<dbReference type="Proteomes" id="UP000313849">
    <property type="component" value="Unassembled WGS sequence"/>
</dbReference>
<comment type="catalytic activity">
    <reaction evidence="7">
        <text>shikimate + ATP = 3-phosphoshikimate + ADP + H(+)</text>
        <dbReference type="Rhea" id="RHEA:13121"/>
        <dbReference type="ChEBI" id="CHEBI:15378"/>
        <dbReference type="ChEBI" id="CHEBI:30616"/>
        <dbReference type="ChEBI" id="CHEBI:36208"/>
        <dbReference type="ChEBI" id="CHEBI:145989"/>
        <dbReference type="ChEBI" id="CHEBI:456216"/>
        <dbReference type="EC" id="2.7.1.71"/>
    </reaction>
</comment>
<dbReference type="PANTHER" id="PTHR21087">
    <property type="entry name" value="SHIKIMATE KINASE"/>
    <property type="match status" value="1"/>
</dbReference>
<feature type="binding site" evidence="7">
    <location>
        <position position="59"/>
    </location>
    <ligand>
        <name>substrate</name>
    </ligand>
</feature>
<feature type="binding site" evidence="7">
    <location>
        <position position="157"/>
    </location>
    <ligand>
        <name>ATP</name>
        <dbReference type="ChEBI" id="CHEBI:30616"/>
    </ligand>
</feature>
<sequence length="211" mass="21398">MTPFVLLVGPPGAGTSTVARELAAARGLAVVDTERVTAEQLGHTDVATAFVVRGEDAFRAAETQVVLALLGGRAVPGDGDGGDGDGESAVPEGSGVAPEESDAAVTAGPDSSPVVVALGSGALTAPEVRDAVVGLPLVQLTVSLAHAAPRLGLSTARPVFLGNPRAQWARLAQERRALYDTVAVAAVDTDDRTPAQVAADVVRVLEERDPR</sequence>
<dbReference type="PANTHER" id="PTHR21087:SF16">
    <property type="entry name" value="SHIKIMATE KINASE 1, CHLOROPLASTIC"/>
    <property type="match status" value="1"/>
</dbReference>
<comment type="caution">
    <text evidence="7">Lacks conserved residue(s) required for the propagation of feature annotation.</text>
</comment>
<evidence type="ECO:0000256" key="6">
    <source>
        <dbReference type="ARBA" id="ARBA00023141"/>
    </source>
</evidence>
<dbReference type="InterPro" id="IPR031322">
    <property type="entry name" value="Shikimate/glucono_kinase"/>
</dbReference>
<keyword evidence="4 7" id="KW-0418">Kinase</keyword>
<keyword evidence="7" id="KW-0460">Magnesium</keyword>
<gene>
    <name evidence="7" type="primary">aroK</name>
    <name evidence="9" type="ORF">FH969_05520</name>
</gene>
<feature type="binding site" evidence="7">
    <location>
        <position position="16"/>
    </location>
    <ligand>
        <name>Mg(2+)</name>
        <dbReference type="ChEBI" id="CHEBI:18420"/>
    </ligand>
</feature>
<name>A0A5C5BD63_9MICO</name>
<evidence type="ECO:0000256" key="2">
    <source>
        <dbReference type="ARBA" id="ARBA00022679"/>
    </source>
</evidence>
<accession>A0A5C5BD63</accession>
<dbReference type="Gene3D" id="3.40.50.300">
    <property type="entry name" value="P-loop containing nucleotide triphosphate hydrolases"/>
    <property type="match status" value="1"/>
</dbReference>
<comment type="subunit">
    <text evidence="7">Monomer.</text>
</comment>
<keyword evidence="7" id="KW-0963">Cytoplasm</keyword>
<comment type="subcellular location">
    <subcellularLocation>
        <location evidence="7">Cytoplasm</location>
    </subcellularLocation>
</comment>
<evidence type="ECO:0000256" key="1">
    <source>
        <dbReference type="ARBA" id="ARBA00022605"/>
    </source>
</evidence>
<dbReference type="AlphaFoldDB" id="A0A5C5BD63"/>
<dbReference type="SUPFAM" id="SSF52540">
    <property type="entry name" value="P-loop containing nucleoside triphosphate hydrolases"/>
    <property type="match status" value="1"/>
</dbReference>
<reference evidence="9 10" key="1">
    <citation type="submission" date="2019-06" db="EMBL/GenBank/DDBJ databases">
        <title>Draft genome sequence of Miniimonas arenae KCTC 19750T isolated from sea sand.</title>
        <authorList>
            <person name="Park S.-J."/>
        </authorList>
    </citation>
    <scope>NUCLEOTIDE SEQUENCE [LARGE SCALE GENOMIC DNA]</scope>
    <source>
        <strain evidence="9 10">KCTC 19750</strain>
    </source>
</reference>
<dbReference type="EC" id="2.7.1.71" evidence="7"/>
<feature type="region of interest" description="Disordered" evidence="8">
    <location>
        <begin position="76"/>
        <end position="110"/>
    </location>
</feature>
<keyword evidence="1 7" id="KW-0028">Amino-acid biosynthesis</keyword>
<dbReference type="GO" id="GO:0008652">
    <property type="term" value="P:amino acid biosynthetic process"/>
    <property type="evidence" value="ECO:0007669"/>
    <property type="project" value="UniProtKB-KW"/>
</dbReference>
<evidence type="ECO:0000313" key="9">
    <source>
        <dbReference type="EMBL" id="TNU75881.1"/>
    </source>
</evidence>
<comment type="caution">
    <text evidence="9">The sequence shown here is derived from an EMBL/GenBank/DDBJ whole genome shotgun (WGS) entry which is preliminary data.</text>
</comment>
<dbReference type="GO" id="GO:0009423">
    <property type="term" value="P:chorismate biosynthetic process"/>
    <property type="evidence" value="ECO:0007669"/>
    <property type="project" value="UniProtKB-UniRule"/>
</dbReference>
<evidence type="ECO:0000256" key="4">
    <source>
        <dbReference type="ARBA" id="ARBA00022777"/>
    </source>
</evidence>
<organism evidence="9 10">
    <name type="scientific">Miniimonas arenae</name>
    <dbReference type="NCBI Taxonomy" id="676201"/>
    <lineage>
        <taxon>Bacteria</taxon>
        <taxon>Bacillati</taxon>
        <taxon>Actinomycetota</taxon>
        <taxon>Actinomycetes</taxon>
        <taxon>Micrococcales</taxon>
        <taxon>Beutenbergiaceae</taxon>
        <taxon>Miniimonas</taxon>
    </lineage>
</organism>
<proteinExistence type="inferred from homology"/>
<evidence type="ECO:0000256" key="8">
    <source>
        <dbReference type="SAM" id="MobiDB-lite"/>
    </source>
</evidence>
<dbReference type="PRINTS" id="PR01100">
    <property type="entry name" value="SHIKIMTKNASE"/>
</dbReference>
<comment type="cofactor">
    <cofactor evidence="7">
        <name>Mg(2+)</name>
        <dbReference type="ChEBI" id="CHEBI:18420"/>
    </cofactor>
    <text evidence="7">Binds 1 Mg(2+) ion per subunit.</text>
</comment>
<feature type="binding site" evidence="7">
    <location>
        <position position="192"/>
    </location>
    <ligand>
        <name>ATP</name>
        <dbReference type="ChEBI" id="CHEBI:30616"/>
    </ligand>
</feature>
<keyword evidence="7" id="KW-0479">Metal-binding</keyword>
<protein>
    <recommendedName>
        <fullName evidence="7">Shikimate kinase</fullName>
        <shortName evidence="7">SK</shortName>
        <ecNumber evidence="7">2.7.1.71</ecNumber>
    </recommendedName>
</protein>